<evidence type="ECO:0000256" key="1">
    <source>
        <dbReference type="SAM" id="Phobius"/>
    </source>
</evidence>
<keyword evidence="1" id="KW-0472">Membrane</keyword>
<evidence type="ECO:0000313" key="3">
    <source>
        <dbReference type="Proteomes" id="UP000010408"/>
    </source>
</evidence>
<proteinExistence type="predicted"/>
<feature type="transmembrane region" description="Helical" evidence="1">
    <location>
        <begin position="28"/>
        <end position="50"/>
    </location>
</feature>
<comment type="caution">
    <text evidence="2">The sequence shown here is derived from an EMBL/GenBank/DDBJ whole genome shotgun (WGS) entry which is preliminary data.</text>
</comment>
<evidence type="ECO:0000313" key="2">
    <source>
        <dbReference type="EMBL" id="EKY02222.1"/>
    </source>
</evidence>
<dbReference type="AlphaFoldDB" id="L1NG81"/>
<organism evidence="2 3">
    <name type="scientific">Porphyromonas catoniae F0037</name>
    <dbReference type="NCBI Taxonomy" id="1127696"/>
    <lineage>
        <taxon>Bacteria</taxon>
        <taxon>Pseudomonadati</taxon>
        <taxon>Bacteroidota</taxon>
        <taxon>Bacteroidia</taxon>
        <taxon>Bacteroidales</taxon>
        <taxon>Porphyromonadaceae</taxon>
        <taxon>Porphyromonas</taxon>
    </lineage>
</organism>
<keyword evidence="1" id="KW-1133">Transmembrane helix</keyword>
<gene>
    <name evidence="2" type="ORF">HMPREF9134_00611</name>
</gene>
<reference evidence="2 3" key="1">
    <citation type="submission" date="2012-05" db="EMBL/GenBank/DDBJ databases">
        <authorList>
            <person name="Weinstock G."/>
            <person name="Sodergren E."/>
            <person name="Lobos E.A."/>
            <person name="Fulton L."/>
            <person name="Fulton R."/>
            <person name="Courtney L."/>
            <person name="Fronick C."/>
            <person name="O'Laughlin M."/>
            <person name="Godfrey J."/>
            <person name="Wilson R.M."/>
            <person name="Miner T."/>
            <person name="Farmer C."/>
            <person name="Delehaunty K."/>
            <person name="Cordes M."/>
            <person name="Minx P."/>
            <person name="Tomlinson C."/>
            <person name="Chen J."/>
            <person name="Wollam A."/>
            <person name="Pepin K.H."/>
            <person name="Bhonagiri V."/>
            <person name="Zhang X."/>
            <person name="Suruliraj S."/>
            <person name="Warren W."/>
            <person name="Mitreva M."/>
            <person name="Mardis E.R."/>
            <person name="Wilson R.K."/>
        </authorList>
    </citation>
    <scope>NUCLEOTIDE SEQUENCE [LARGE SCALE GENOMIC DNA]</scope>
    <source>
        <strain evidence="2 3">F0037</strain>
    </source>
</reference>
<sequence>MKQYLGVIVMLIGAILLVYSYLSDQVEHANTFLTIGLVLVIGGYLGHIFLGKKVKA</sequence>
<dbReference type="RefSeq" id="WP_005468812.1">
    <property type="nucleotide sequence ID" value="NZ_KB291043.1"/>
</dbReference>
<accession>L1NG81</accession>
<protein>
    <submittedName>
        <fullName evidence="2">Uncharacterized protein</fullName>
    </submittedName>
</protein>
<dbReference type="STRING" id="1127696.HMPREF9134_00611"/>
<dbReference type="Proteomes" id="UP000010408">
    <property type="component" value="Unassembled WGS sequence"/>
</dbReference>
<feature type="transmembrane region" description="Helical" evidence="1">
    <location>
        <begin position="5"/>
        <end position="22"/>
    </location>
</feature>
<keyword evidence="1" id="KW-0812">Transmembrane</keyword>
<name>L1NG81_9PORP</name>
<dbReference type="EMBL" id="AMEQ01000018">
    <property type="protein sequence ID" value="EKY02222.1"/>
    <property type="molecule type" value="Genomic_DNA"/>
</dbReference>
<dbReference type="HOGENOM" id="CLU_210498_0_0_10"/>
<dbReference type="PATRIC" id="fig|1127696.3.peg.540"/>